<feature type="transmembrane region" description="Helical" evidence="2">
    <location>
        <begin position="12"/>
        <end position="32"/>
    </location>
</feature>
<evidence type="ECO:0000256" key="1">
    <source>
        <dbReference type="SAM" id="MobiDB-lite"/>
    </source>
</evidence>
<evidence type="ECO:0000313" key="3">
    <source>
        <dbReference type="EnsemblMetazoa" id="ACUA018508-PA"/>
    </source>
</evidence>
<evidence type="ECO:0000313" key="4">
    <source>
        <dbReference type="Proteomes" id="UP000075883"/>
    </source>
</evidence>
<evidence type="ECO:0000256" key="2">
    <source>
        <dbReference type="SAM" id="Phobius"/>
    </source>
</evidence>
<sequence>MDSRKATAQRSTESFLLSRMGSIFLIGIIIFVPGRQDQLQQVSGRSTLKTERICHASLFTLCRVFFFPPQPRLAEVGDNRDKTPSSWLLAGSKNPNIPPQTAIEEEKLNLPSHAVGKLE</sequence>
<protein>
    <submittedName>
        <fullName evidence="3">Uncharacterized protein</fullName>
    </submittedName>
</protein>
<keyword evidence="2" id="KW-0472">Membrane</keyword>
<proteinExistence type="predicted"/>
<keyword evidence="2" id="KW-1133">Transmembrane helix</keyword>
<organism evidence="3 4">
    <name type="scientific">Anopheles culicifacies</name>
    <dbReference type="NCBI Taxonomy" id="139723"/>
    <lineage>
        <taxon>Eukaryota</taxon>
        <taxon>Metazoa</taxon>
        <taxon>Ecdysozoa</taxon>
        <taxon>Arthropoda</taxon>
        <taxon>Hexapoda</taxon>
        <taxon>Insecta</taxon>
        <taxon>Pterygota</taxon>
        <taxon>Neoptera</taxon>
        <taxon>Endopterygota</taxon>
        <taxon>Diptera</taxon>
        <taxon>Nematocera</taxon>
        <taxon>Culicoidea</taxon>
        <taxon>Culicidae</taxon>
        <taxon>Anophelinae</taxon>
        <taxon>Anopheles</taxon>
        <taxon>culicifacies species complex</taxon>
    </lineage>
</organism>
<reference evidence="4" key="1">
    <citation type="submission" date="2013-09" db="EMBL/GenBank/DDBJ databases">
        <title>The Genome Sequence of Anopheles culicifacies species A.</title>
        <authorList>
            <consortium name="The Broad Institute Genomics Platform"/>
            <person name="Neafsey D.E."/>
            <person name="Besansky N."/>
            <person name="Howell P."/>
            <person name="Walton C."/>
            <person name="Young S.K."/>
            <person name="Zeng Q."/>
            <person name="Gargeya S."/>
            <person name="Fitzgerald M."/>
            <person name="Haas B."/>
            <person name="Abouelleil A."/>
            <person name="Allen A.W."/>
            <person name="Alvarado L."/>
            <person name="Arachchi H.M."/>
            <person name="Berlin A.M."/>
            <person name="Chapman S.B."/>
            <person name="Gainer-Dewar J."/>
            <person name="Goldberg J."/>
            <person name="Griggs A."/>
            <person name="Gujja S."/>
            <person name="Hansen M."/>
            <person name="Howarth C."/>
            <person name="Imamovic A."/>
            <person name="Ireland A."/>
            <person name="Larimer J."/>
            <person name="McCowan C."/>
            <person name="Murphy C."/>
            <person name="Pearson M."/>
            <person name="Poon T.W."/>
            <person name="Priest M."/>
            <person name="Roberts A."/>
            <person name="Saif S."/>
            <person name="Shea T."/>
            <person name="Sisk P."/>
            <person name="Sykes S."/>
            <person name="Wortman J."/>
            <person name="Nusbaum C."/>
            <person name="Birren B."/>
        </authorList>
    </citation>
    <scope>NUCLEOTIDE SEQUENCE [LARGE SCALE GENOMIC DNA]</scope>
    <source>
        <strain evidence="4">A-37</strain>
    </source>
</reference>
<accession>A0A182MHN4</accession>
<dbReference type="VEuPathDB" id="VectorBase:ACUA018508"/>
<keyword evidence="2" id="KW-0812">Transmembrane</keyword>
<dbReference type="AlphaFoldDB" id="A0A182MHN4"/>
<dbReference type="Proteomes" id="UP000075883">
    <property type="component" value="Unassembled WGS sequence"/>
</dbReference>
<dbReference type="EMBL" id="AXCM01000084">
    <property type="status" value="NOT_ANNOTATED_CDS"/>
    <property type="molecule type" value="Genomic_DNA"/>
</dbReference>
<dbReference type="EnsemblMetazoa" id="ACUA018508-RA">
    <property type="protein sequence ID" value="ACUA018508-PA"/>
    <property type="gene ID" value="ACUA018508"/>
</dbReference>
<name>A0A182MHN4_9DIPT</name>
<reference evidence="3" key="2">
    <citation type="submission" date="2020-05" db="UniProtKB">
        <authorList>
            <consortium name="EnsemblMetazoa"/>
        </authorList>
    </citation>
    <scope>IDENTIFICATION</scope>
    <source>
        <strain evidence="3">A-37</strain>
    </source>
</reference>
<keyword evidence="4" id="KW-1185">Reference proteome</keyword>
<feature type="region of interest" description="Disordered" evidence="1">
    <location>
        <begin position="84"/>
        <end position="119"/>
    </location>
</feature>